<evidence type="ECO:0000256" key="7">
    <source>
        <dbReference type="ARBA" id="ARBA00023196"/>
    </source>
</evidence>
<keyword evidence="3" id="KW-0375">Hydrogen ion transport</keyword>
<dbReference type="InterPro" id="IPR000793">
    <property type="entry name" value="ATP_synth_asu_C"/>
</dbReference>
<evidence type="ECO:0000256" key="3">
    <source>
        <dbReference type="ARBA" id="ARBA00022781"/>
    </source>
</evidence>
<dbReference type="FunFam" id="1.20.150.20:FF:000001">
    <property type="entry name" value="ATP synthase subunit alpha"/>
    <property type="match status" value="1"/>
</dbReference>
<feature type="domain" description="ATP synthase alpha subunit C-terminal" evidence="10">
    <location>
        <begin position="6"/>
        <end position="131"/>
    </location>
</feature>
<keyword evidence="1" id="KW-0813">Transport</keyword>
<evidence type="ECO:0000256" key="2">
    <source>
        <dbReference type="ARBA" id="ARBA00022741"/>
    </source>
</evidence>
<keyword evidence="4" id="KW-0067">ATP-binding</keyword>
<dbReference type="GO" id="GO:0045259">
    <property type="term" value="C:proton-transporting ATP synthase complex"/>
    <property type="evidence" value="ECO:0007669"/>
    <property type="project" value="UniProtKB-KW"/>
</dbReference>
<gene>
    <name evidence="11" type="ORF">SAMN05444352_102482</name>
</gene>
<keyword evidence="12" id="KW-1185">Reference proteome</keyword>
<dbReference type="GO" id="GO:0046933">
    <property type="term" value="F:proton-transporting ATP synthase activity, rotational mechanism"/>
    <property type="evidence" value="ECO:0007669"/>
    <property type="project" value="InterPro"/>
</dbReference>
<dbReference type="GO" id="GO:0005524">
    <property type="term" value="F:ATP binding"/>
    <property type="evidence" value="ECO:0007669"/>
    <property type="project" value="UniProtKB-KW"/>
</dbReference>
<keyword evidence="5" id="KW-0406">Ion transport</keyword>
<keyword evidence="2" id="KW-0547">Nucleotide-binding</keyword>
<evidence type="ECO:0000259" key="10">
    <source>
        <dbReference type="Pfam" id="PF00306"/>
    </source>
</evidence>
<name>A0A239BDC4_9PSED</name>
<keyword evidence="8" id="KW-0066">ATP synthesis</keyword>
<evidence type="ECO:0000256" key="5">
    <source>
        <dbReference type="ARBA" id="ARBA00023065"/>
    </source>
</evidence>
<dbReference type="AlphaFoldDB" id="A0A239BDC4"/>
<dbReference type="GO" id="GO:0043531">
    <property type="term" value="F:ADP binding"/>
    <property type="evidence" value="ECO:0007669"/>
    <property type="project" value="TreeGrafter"/>
</dbReference>
<dbReference type="CDD" id="cd18113">
    <property type="entry name" value="ATP-synt_F1_alpha_C"/>
    <property type="match status" value="1"/>
</dbReference>
<comment type="subunit">
    <text evidence="9">F-type ATPases have 2 components, CF(1) - the catalytic core - and CF(0) - the membrane proton channel. CF(1) has five subunits: alpha(3), beta(3), gamma(1), delta(1), epsilon(1). CF(0) has four main subunits: a(1), b(1), b'(1) and c(9-12).</text>
</comment>
<organism evidence="11 12">
    <name type="scientific">Pseudomonas japonica</name>
    <dbReference type="NCBI Taxonomy" id="256466"/>
    <lineage>
        <taxon>Bacteria</taxon>
        <taxon>Pseudomonadati</taxon>
        <taxon>Pseudomonadota</taxon>
        <taxon>Gammaproteobacteria</taxon>
        <taxon>Pseudomonadales</taxon>
        <taxon>Pseudomonadaceae</taxon>
        <taxon>Pseudomonas</taxon>
    </lineage>
</organism>
<dbReference type="InterPro" id="IPR038376">
    <property type="entry name" value="ATP_synth_asu_C_sf"/>
</dbReference>
<evidence type="ECO:0000256" key="8">
    <source>
        <dbReference type="ARBA" id="ARBA00023310"/>
    </source>
</evidence>
<proteinExistence type="predicted"/>
<keyword evidence="6" id="KW-0472">Membrane</keyword>
<evidence type="ECO:0000313" key="11">
    <source>
        <dbReference type="EMBL" id="SNS05940.1"/>
    </source>
</evidence>
<reference evidence="12" key="1">
    <citation type="submission" date="2017-06" db="EMBL/GenBank/DDBJ databases">
        <authorList>
            <person name="Varghese N."/>
            <person name="Submissions S."/>
        </authorList>
    </citation>
    <scope>NUCLEOTIDE SEQUENCE [LARGE SCALE GENOMIC DNA]</scope>
    <source>
        <strain evidence="12">DSM 22348</strain>
    </source>
</reference>
<evidence type="ECO:0000313" key="12">
    <source>
        <dbReference type="Proteomes" id="UP000198407"/>
    </source>
</evidence>
<dbReference type="EMBL" id="FZOL01000002">
    <property type="protein sequence ID" value="SNS05940.1"/>
    <property type="molecule type" value="Genomic_DNA"/>
</dbReference>
<dbReference type="PANTHER" id="PTHR48082:SF2">
    <property type="entry name" value="ATP SYNTHASE SUBUNIT ALPHA, MITOCHONDRIAL"/>
    <property type="match status" value="1"/>
</dbReference>
<accession>A0A239BDC4</accession>
<keyword evidence="7" id="KW-0139">CF(1)</keyword>
<evidence type="ECO:0000256" key="6">
    <source>
        <dbReference type="ARBA" id="ARBA00023136"/>
    </source>
</evidence>
<evidence type="ECO:0000256" key="9">
    <source>
        <dbReference type="ARBA" id="ARBA00026013"/>
    </source>
</evidence>
<protein>
    <submittedName>
        <fullName evidence="11">ATP synthase alpha/beta chain, C terminal domain</fullName>
    </submittedName>
</protein>
<evidence type="ECO:0000256" key="4">
    <source>
        <dbReference type="ARBA" id="ARBA00022840"/>
    </source>
</evidence>
<dbReference type="Pfam" id="PF00306">
    <property type="entry name" value="ATP-synt_ab_C"/>
    <property type="match status" value="1"/>
</dbReference>
<sequence>MGGAAQTKIIKKLSGGIRTALAQYRELAAFAQFASDLDEATRKQLEHGQRVTELMKQKQYAPMSIADMALSLYAAERGFLTDVEIAKIGSFEQALIAYFNRDHADLMAKINVKGDFNDEIDAGIKAGIEKFKATQTW</sequence>
<dbReference type="Proteomes" id="UP000198407">
    <property type="component" value="Unassembled WGS sequence"/>
</dbReference>
<dbReference type="SUPFAM" id="SSF47917">
    <property type="entry name" value="C-terminal domain of alpha and beta subunits of F1 ATP synthase"/>
    <property type="match status" value="1"/>
</dbReference>
<dbReference type="Gene3D" id="1.20.150.20">
    <property type="entry name" value="ATP synthase alpha/beta chain, C-terminal domain"/>
    <property type="match status" value="1"/>
</dbReference>
<dbReference type="PANTHER" id="PTHR48082">
    <property type="entry name" value="ATP SYNTHASE SUBUNIT ALPHA, MITOCHONDRIAL"/>
    <property type="match status" value="1"/>
</dbReference>
<dbReference type="InterPro" id="IPR005294">
    <property type="entry name" value="ATP_synth_F1_asu"/>
</dbReference>
<evidence type="ECO:0000256" key="1">
    <source>
        <dbReference type="ARBA" id="ARBA00022448"/>
    </source>
</evidence>